<dbReference type="CDD" id="cd17546">
    <property type="entry name" value="REC_hyHK_CKI1_RcsC-like"/>
    <property type="match status" value="1"/>
</dbReference>
<dbReference type="SUPFAM" id="SSF52172">
    <property type="entry name" value="CheY-like"/>
    <property type="match status" value="1"/>
</dbReference>
<protein>
    <submittedName>
        <fullName evidence="3">Response regulator</fullName>
    </submittedName>
</protein>
<dbReference type="AlphaFoldDB" id="A0A075WGW8"/>
<dbReference type="PANTHER" id="PTHR43228:SF1">
    <property type="entry name" value="TWO-COMPONENT RESPONSE REGULATOR ARR22"/>
    <property type="match status" value="1"/>
</dbReference>
<dbReference type="GeneID" id="24796012"/>
<organism evidence="3 4">
    <name type="scientific">Archaeoglobus fulgidus DSM 8774</name>
    <dbReference type="NCBI Taxonomy" id="1344584"/>
    <lineage>
        <taxon>Archaea</taxon>
        <taxon>Methanobacteriati</taxon>
        <taxon>Methanobacteriota</taxon>
        <taxon>Archaeoglobi</taxon>
        <taxon>Archaeoglobales</taxon>
        <taxon>Archaeoglobaceae</taxon>
        <taxon>Archaeoglobus</taxon>
    </lineage>
</organism>
<evidence type="ECO:0000256" key="1">
    <source>
        <dbReference type="PROSITE-ProRule" id="PRU00169"/>
    </source>
</evidence>
<dbReference type="InterPro" id="IPR052048">
    <property type="entry name" value="ST_Response_Regulator"/>
</dbReference>
<dbReference type="InterPro" id="IPR011006">
    <property type="entry name" value="CheY-like_superfamily"/>
</dbReference>
<feature type="modified residue" description="4-aspartylphosphate" evidence="1">
    <location>
        <position position="52"/>
    </location>
</feature>
<dbReference type="RefSeq" id="WP_048096324.1">
    <property type="nucleotide sequence ID" value="NZ_CP006577.1"/>
</dbReference>
<feature type="domain" description="Response regulatory" evidence="2">
    <location>
        <begin position="5"/>
        <end position="116"/>
    </location>
</feature>
<accession>A0A075WGW8</accession>
<dbReference type="PANTHER" id="PTHR43228">
    <property type="entry name" value="TWO-COMPONENT RESPONSE REGULATOR"/>
    <property type="match status" value="1"/>
</dbReference>
<name>A0A075WGW8_ARCFL</name>
<keyword evidence="1" id="KW-0597">Phosphoprotein</keyword>
<sequence length="121" mass="13830">MIRPRLLIVDDDDSIREIVKIMLKDYDIIEASNGEEAVRAYKMFKPDLVLMDIQMPKMDGVEATREILKIDPHAKIVGLTAFARSRGREMLKIGALEVVKKPFTRRTLKELIEKYSAKAVA</sequence>
<proteinExistence type="predicted"/>
<reference evidence="3 4" key="1">
    <citation type="submission" date="2013-07" db="EMBL/GenBank/DDBJ databases">
        <title>Genome of Archaeoglobus fulgidus.</title>
        <authorList>
            <person name="Fiebig A."/>
            <person name="Birkeland N.-K."/>
        </authorList>
    </citation>
    <scope>NUCLEOTIDE SEQUENCE [LARGE SCALE GENOMIC DNA]</scope>
    <source>
        <strain evidence="3 4">DSM 8774</strain>
    </source>
</reference>
<dbReference type="Gene3D" id="3.40.50.2300">
    <property type="match status" value="1"/>
</dbReference>
<dbReference type="KEGG" id="afg:AFULGI_00025430"/>
<dbReference type="GO" id="GO:0000160">
    <property type="term" value="P:phosphorelay signal transduction system"/>
    <property type="evidence" value="ECO:0007669"/>
    <property type="project" value="InterPro"/>
</dbReference>
<evidence type="ECO:0000313" key="3">
    <source>
        <dbReference type="EMBL" id="AIG99256.1"/>
    </source>
</evidence>
<dbReference type="EMBL" id="CP006577">
    <property type="protein sequence ID" value="AIG99256.1"/>
    <property type="molecule type" value="Genomic_DNA"/>
</dbReference>
<gene>
    <name evidence="3" type="ORF">AFULGI_00025430</name>
</gene>
<dbReference type="SMART" id="SM00448">
    <property type="entry name" value="REC"/>
    <property type="match status" value="1"/>
</dbReference>
<dbReference type="PROSITE" id="PS50110">
    <property type="entry name" value="RESPONSE_REGULATORY"/>
    <property type="match status" value="1"/>
</dbReference>
<dbReference type="Pfam" id="PF00072">
    <property type="entry name" value="Response_reg"/>
    <property type="match status" value="1"/>
</dbReference>
<evidence type="ECO:0000259" key="2">
    <source>
        <dbReference type="PROSITE" id="PS50110"/>
    </source>
</evidence>
<evidence type="ECO:0000313" key="4">
    <source>
        <dbReference type="Proteomes" id="UP000028501"/>
    </source>
</evidence>
<dbReference type="HOGENOM" id="CLU_000445_69_15_2"/>
<dbReference type="InterPro" id="IPR001789">
    <property type="entry name" value="Sig_transdc_resp-reg_receiver"/>
</dbReference>
<dbReference type="Proteomes" id="UP000028501">
    <property type="component" value="Chromosome"/>
</dbReference>